<dbReference type="Proteomes" id="UP000460626">
    <property type="component" value="Unassembled WGS sequence"/>
</dbReference>
<accession>A0A845A3K1</accession>
<dbReference type="InterPro" id="IPR011991">
    <property type="entry name" value="ArsR-like_HTH"/>
</dbReference>
<evidence type="ECO:0000256" key="1">
    <source>
        <dbReference type="SAM" id="Coils"/>
    </source>
</evidence>
<protein>
    <submittedName>
        <fullName evidence="2">Uncharacterized protein</fullName>
    </submittedName>
</protein>
<gene>
    <name evidence="2" type="ORF">GRI62_11825</name>
</gene>
<dbReference type="AlphaFoldDB" id="A0A845A3K1"/>
<keyword evidence="1" id="KW-0175">Coiled coil</keyword>
<dbReference type="InterPro" id="IPR036390">
    <property type="entry name" value="WH_DNA-bd_sf"/>
</dbReference>
<feature type="coiled-coil region" evidence="1">
    <location>
        <begin position="89"/>
        <end position="116"/>
    </location>
</feature>
<organism evidence="2 3">
    <name type="scientific">Aurantiacibacter arachoides</name>
    <dbReference type="NCBI Taxonomy" id="1850444"/>
    <lineage>
        <taxon>Bacteria</taxon>
        <taxon>Pseudomonadati</taxon>
        <taxon>Pseudomonadota</taxon>
        <taxon>Alphaproteobacteria</taxon>
        <taxon>Sphingomonadales</taxon>
        <taxon>Erythrobacteraceae</taxon>
        <taxon>Aurantiacibacter</taxon>
    </lineage>
</organism>
<dbReference type="RefSeq" id="WP_131453519.1">
    <property type="nucleotide sequence ID" value="NZ_BMJK01000002.1"/>
</dbReference>
<dbReference type="GO" id="GO:0006355">
    <property type="term" value="P:regulation of DNA-templated transcription"/>
    <property type="evidence" value="ECO:0007669"/>
    <property type="project" value="UniProtKB-ARBA"/>
</dbReference>
<sequence>MMFKSFERQYEAIGKAMASGKPMSRTEIAKIVSDRVAKRSTIASRLKEMAEAGKVTIDRDKNRLVYKLADAPRVAPVQTINPNGDGDLCEQLSAMVDQARAHRAQLMAEVERIDATLAPFGGA</sequence>
<proteinExistence type="predicted"/>
<dbReference type="CDD" id="cd00090">
    <property type="entry name" value="HTH_ARSR"/>
    <property type="match status" value="1"/>
</dbReference>
<evidence type="ECO:0000313" key="2">
    <source>
        <dbReference type="EMBL" id="MXO94284.1"/>
    </source>
</evidence>
<dbReference type="EMBL" id="WTYH01000001">
    <property type="protein sequence ID" value="MXO94284.1"/>
    <property type="molecule type" value="Genomic_DNA"/>
</dbReference>
<comment type="caution">
    <text evidence="2">The sequence shown here is derived from an EMBL/GenBank/DDBJ whole genome shotgun (WGS) entry which is preliminary data.</text>
</comment>
<keyword evidence="3" id="KW-1185">Reference proteome</keyword>
<evidence type="ECO:0000313" key="3">
    <source>
        <dbReference type="Proteomes" id="UP000460626"/>
    </source>
</evidence>
<dbReference type="OrthoDB" id="516779at2"/>
<reference evidence="2 3" key="1">
    <citation type="submission" date="2019-12" db="EMBL/GenBank/DDBJ databases">
        <title>Genomic-based taxomic classification of the family Erythrobacteraceae.</title>
        <authorList>
            <person name="Xu L."/>
        </authorList>
    </citation>
    <scope>NUCLEOTIDE SEQUENCE [LARGE SCALE GENOMIC DNA]</scope>
    <source>
        <strain evidence="2 3">RC4-10-4</strain>
    </source>
</reference>
<dbReference type="SUPFAM" id="SSF46785">
    <property type="entry name" value="Winged helix' DNA-binding domain"/>
    <property type="match status" value="1"/>
</dbReference>
<name>A0A845A3K1_9SPHN</name>